<dbReference type="Gene3D" id="2.60.40.60">
    <property type="entry name" value="Cadherins"/>
    <property type="match status" value="2"/>
</dbReference>
<reference evidence="10 11" key="1">
    <citation type="journal article" date="2018" name="Nat. Ecol. Evol.">
        <title>Shark genomes provide insights into elasmobranch evolution and the origin of vertebrates.</title>
        <authorList>
            <person name="Hara Y"/>
            <person name="Yamaguchi K"/>
            <person name="Onimaru K"/>
            <person name="Kadota M"/>
            <person name="Koyanagi M"/>
            <person name="Keeley SD"/>
            <person name="Tatsumi K"/>
            <person name="Tanaka K"/>
            <person name="Motone F"/>
            <person name="Kageyama Y"/>
            <person name="Nozu R"/>
            <person name="Adachi N"/>
            <person name="Nishimura O"/>
            <person name="Nakagawa R"/>
            <person name="Tanegashima C"/>
            <person name="Kiyatake I"/>
            <person name="Matsumoto R"/>
            <person name="Murakumo K"/>
            <person name="Nishida K"/>
            <person name="Terakita A"/>
            <person name="Kuratani S"/>
            <person name="Sato K"/>
            <person name="Hyodo S Kuraku.S."/>
        </authorList>
    </citation>
    <scope>NUCLEOTIDE SEQUENCE [LARGE SCALE GENOMIC DNA]</scope>
</reference>
<evidence type="ECO:0000256" key="3">
    <source>
        <dbReference type="ARBA" id="ARBA00022737"/>
    </source>
</evidence>
<feature type="domain" description="Cadherin" evidence="9">
    <location>
        <begin position="19"/>
        <end position="127"/>
    </location>
</feature>
<dbReference type="Proteomes" id="UP000287033">
    <property type="component" value="Unassembled WGS sequence"/>
</dbReference>
<dbReference type="EMBL" id="BEZZ01000269">
    <property type="protein sequence ID" value="GCC29859.1"/>
    <property type="molecule type" value="Genomic_DNA"/>
</dbReference>
<gene>
    <name evidence="10" type="ORF">chiPu_0008302</name>
</gene>
<organism evidence="10 11">
    <name type="scientific">Chiloscyllium punctatum</name>
    <name type="common">Brownbanded bambooshark</name>
    <name type="synonym">Hemiscyllium punctatum</name>
    <dbReference type="NCBI Taxonomy" id="137246"/>
    <lineage>
        <taxon>Eukaryota</taxon>
        <taxon>Metazoa</taxon>
        <taxon>Chordata</taxon>
        <taxon>Craniata</taxon>
        <taxon>Vertebrata</taxon>
        <taxon>Chondrichthyes</taxon>
        <taxon>Elasmobranchii</taxon>
        <taxon>Galeomorphii</taxon>
        <taxon>Galeoidea</taxon>
        <taxon>Orectolobiformes</taxon>
        <taxon>Hemiscylliidae</taxon>
        <taxon>Chiloscyllium</taxon>
    </lineage>
</organism>
<keyword evidence="11" id="KW-1185">Reference proteome</keyword>
<comment type="caution">
    <text evidence="10">The sequence shown here is derived from an EMBL/GenBank/DDBJ whole genome shotgun (WGS) entry which is preliminary data.</text>
</comment>
<dbReference type="PRINTS" id="PR00205">
    <property type="entry name" value="CADHERIN"/>
</dbReference>
<comment type="subcellular location">
    <subcellularLocation>
        <location evidence="1">Membrane</location>
        <topology evidence="1">Single-pass membrane protein</topology>
    </subcellularLocation>
</comment>
<dbReference type="CDD" id="cd11304">
    <property type="entry name" value="Cadherin_repeat"/>
    <property type="match status" value="1"/>
</dbReference>
<name>A0A401SHG5_CHIPU</name>
<keyword evidence="7" id="KW-0325">Glycoprotein</keyword>
<evidence type="ECO:0000256" key="5">
    <source>
        <dbReference type="ARBA" id="ARBA00022989"/>
    </source>
</evidence>
<dbReference type="PROSITE" id="PS00232">
    <property type="entry name" value="CADHERIN_1"/>
    <property type="match status" value="1"/>
</dbReference>
<evidence type="ECO:0000313" key="10">
    <source>
        <dbReference type="EMBL" id="GCC29859.1"/>
    </source>
</evidence>
<evidence type="ECO:0000256" key="1">
    <source>
        <dbReference type="ARBA" id="ARBA00004167"/>
    </source>
</evidence>
<evidence type="ECO:0000256" key="8">
    <source>
        <dbReference type="PROSITE-ProRule" id="PRU00043"/>
    </source>
</evidence>
<dbReference type="PANTHER" id="PTHR24028:SF236">
    <property type="entry name" value="PROTOCADHERIN GAMMA-C3"/>
    <property type="match status" value="1"/>
</dbReference>
<dbReference type="STRING" id="137246.A0A401SHG5"/>
<keyword evidence="3" id="KW-0677">Repeat</keyword>
<accession>A0A401SHG5</accession>
<dbReference type="GO" id="GO:0005509">
    <property type="term" value="F:calcium ion binding"/>
    <property type="evidence" value="ECO:0007669"/>
    <property type="project" value="UniProtKB-UniRule"/>
</dbReference>
<dbReference type="PROSITE" id="PS50268">
    <property type="entry name" value="CADHERIN_2"/>
    <property type="match status" value="1"/>
</dbReference>
<evidence type="ECO:0000256" key="4">
    <source>
        <dbReference type="ARBA" id="ARBA00022837"/>
    </source>
</evidence>
<dbReference type="GO" id="GO:0005886">
    <property type="term" value="C:plasma membrane"/>
    <property type="evidence" value="ECO:0007669"/>
    <property type="project" value="InterPro"/>
</dbReference>
<evidence type="ECO:0000313" key="11">
    <source>
        <dbReference type="Proteomes" id="UP000287033"/>
    </source>
</evidence>
<dbReference type="FunFam" id="2.60.40.60:FF:000018">
    <property type="entry name" value="Protocadherin gamma c3"/>
    <property type="match status" value="1"/>
</dbReference>
<dbReference type="AlphaFoldDB" id="A0A401SHG5"/>
<keyword evidence="2" id="KW-0812">Transmembrane</keyword>
<dbReference type="InterPro" id="IPR020894">
    <property type="entry name" value="Cadherin_CS"/>
</dbReference>
<sequence>MHRAVVQILDVNDNSSSFEKEELSLEISELITPEARFPVESAHDADVGTNAISSYHISANEHFSIEVETRSDGSKSAELLLEKALDREQQSSYDLVLTANDGGDLRRSATARVLITVMDSNDNAPVFEQEIYRSSVAENAPLGKLLVEIKALI</sequence>
<protein>
    <recommendedName>
        <fullName evidence="9">Cadherin domain-containing protein</fullName>
    </recommendedName>
</protein>
<dbReference type="InterPro" id="IPR002126">
    <property type="entry name" value="Cadherin-like_dom"/>
</dbReference>
<dbReference type="SUPFAM" id="SSF49313">
    <property type="entry name" value="Cadherin-like"/>
    <property type="match status" value="1"/>
</dbReference>
<evidence type="ECO:0000256" key="2">
    <source>
        <dbReference type="ARBA" id="ARBA00022692"/>
    </source>
</evidence>
<proteinExistence type="predicted"/>
<dbReference type="InterPro" id="IPR050174">
    <property type="entry name" value="Protocadherin/Cadherin-CA"/>
</dbReference>
<dbReference type="OrthoDB" id="6252479at2759"/>
<dbReference type="PANTHER" id="PTHR24028">
    <property type="entry name" value="CADHERIN-87A"/>
    <property type="match status" value="1"/>
</dbReference>
<dbReference type="InterPro" id="IPR015919">
    <property type="entry name" value="Cadherin-like_sf"/>
</dbReference>
<evidence type="ECO:0000256" key="7">
    <source>
        <dbReference type="ARBA" id="ARBA00023180"/>
    </source>
</evidence>
<dbReference type="SMART" id="SM00112">
    <property type="entry name" value="CA"/>
    <property type="match status" value="1"/>
</dbReference>
<dbReference type="GO" id="GO:0007156">
    <property type="term" value="P:homophilic cell adhesion via plasma membrane adhesion molecules"/>
    <property type="evidence" value="ECO:0007669"/>
    <property type="project" value="InterPro"/>
</dbReference>
<dbReference type="Pfam" id="PF00028">
    <property type="entry name" value="Cadherin"/>
    <property type="match status" value="1"/>
</dbReference>
<evidence type="ECO:0000256" key="6">
    <source>
        <dbReference type="ARBA" id="ARBA00023136"/>
    </source>
</evidence>
<keyword evidence="4 8" id="KW-0106">Calcium</keyword>
<evidence type="ECO:0000259" key="9">
    <source>
        <dbReference type="PROSITE" id="PS50268"/>
    </source>
</evidence>
<keyword evidence="6" id="KW-0472">Membrane</keyword>
<keyword evidence="5" id="KW-1133">Transmembrane helix</keyword>